<dbReference type="PRINTS" id="PR00412">
    <property type="entry name" value="EPOXHYDRLASE"/>
</dbReference>
<name>A0A4P7CZW8_9BURK</name>
<dbReference type="GO" id="GO:0016787">
    <property type="term" value="F:hydrolase activity"/>
    <property type="evidence" value="ECO:0007669"/>
    <property type="project" value="UniProtKB-KW"/>
</dbReference>
<proteinExistence type="inferred from homology"/>
<dbReference type="SUPFAM" id="SSF53474">
    <property type="entry name" value="alpha/beta-Hydrolases"/>
    <property type="match status" value="1"/>
</dbReference>
<dbReference type="RefSeq" id="WP_134757064.1">
    <property type="nucleotide sequence ID" value="NZ_CP038150.1"/>
</dbReference>
<evidence type="ECO:0000256" key="1">
    <source>
        <dbReference type="ARBA" id="ARBA00038128"/>
    </source>
</evidence>
<dbReference type="PRINTS" id="PR00111">
    <property type="entry name" value="ABHYDROLASE"/>
</dbReference>
<evidence type="ECO:0000313" key="3">
    <source>
        <dbReference type="EMBL" id="QBR01931.1"/>
    </source>
</evidence>
<keyword evidence="3" id="KW-0378">Hydrolase</keyword>
<accession>A0A4P7CZW8</accession>
<protein>
    <submittedName>
        <fullName evidence="3">Alpha/beta hydrolase</fullName>
    </submittedName>
</protein>
<dbReference type="Gene3D" id="3.40.50.1820">
    <property type="entry name" value="alpha/beta hydrolase"/>
    <property type="match status" value="1"/>
</dbReference>
<dbReference type="InterPro" id="IPR029058">
    <property type="entry name" value="AB_hydrolase_fold"/>
</dbReference>
<dbReference type="Pfam" id="PF00561">
    <property type="entry name" value="Abhydrolase_1"/>
    <property type="match status" value="1"/>
</dbReference>
<dbReference type="InterPro" id="IPR050471">
    <property type="entry name" value="AB_hydrolase"/>
</dbReference>
<dbReference type="AlphaFoldDB" id="A0A4P7CZW8"/>
<gene>
    <name evidence="3" type="ORF">E1956_32880</name>
</gene>
<dbReference type="KEGG" id="ppai:E1956_32880"/>
<evidence type="ECO:0000313" key="4">
    <source>
        <dbReference type="Proteomes" id="UP000295727"/>
    </source>
</evidence>
<dbReference type="InterPro" id="IPR000639">
    <property type="entry name" value="Epox_hydrolase-like"/>
</dbReference>
<evidence type="ECO:0000259" key="2">
    <source>
        <dbReference type="Pfam" id="PF00561"/>
    </source>
</evidence>
<dbReference type="PANTHER" id="PTHR43433">
    <property type="entry name" value="HYDROLASE, ALPHA/BETA FOLD FAMILY PROTEIN"/>
    <property type="match status" value="1"/>
</dbReference>
<feature type="domain" description="AB hydrolase-1" evidence="2">
    <location>
        <begin position="22"/>
        <end position="254"/>
    </location>
</feature>
<dbReference type="FunFam" id="3.40.50.1820:FF:000205">
    <property type="entry name" value="Non-haem bromoperoxidase BPO-A2"/>
    <property type="match status" value="1"/>
</dbReference>
<sequence>MSFLESLDGTRLYYKDWGAGRPVVFIHGWPLNADMWDAQMLHFAENDFRAVAYDRRGFGRSDQPWDGYDYDTLADDLNAVMTHLDLEDAVLVGFSMGGGEVVRYLSKYGSRRVAGAVLMGSVTPGLIKNGVPPSVFEGMRAGVLGDRPTFLENFNRPFAGANREGSTVTAATLGWLQTMGLQCSLKAMAECVTAFSETDFEEDLRKMSVPALIIHGGDDQSAPLELTSRLAAQRIAGSTLVVYDGAPHALTLTHEEQLNRDLLKFAQALRNRAV</sequence>
<organism evidence="3 4">
    <name type="scientific">Paraburkholderia pallida</name>
    <dbReference type="NCBI Taxonomy" id="2547399"/>
    <lineage>
        <taxon>Bacteria</taxon>
        <taxon>Pseudomonadati</taxon>
        <taxon>Pseudomonadota</taxon>
        <taxon>Betaproteobacteria</taxon>
        <taxon>Burkholderiales</taxon>
        <taxon>Burkholderiaceae</taxon>
        <taxon>Paraburkholderia</taxon>
    </lineage>
</organism>
<dbReference type="EMBL" id="CP038150">
    <property type="protein sequence ID" value="QBR01931.1"/>
    <property type="molecule type" value="Genomic_DNA"/>
</dbReference>
<dbReference type="Proteomes" id="UP000295727">
    <property type="component" value="Chromosome 3"/>
</dbReference>
<dbReference type="InterPro" id="IPR000073">
    <property type="entry name" value="AB_hydrolase_1"/>
</dbReference>
<comment type="similarity">
    <text evidence="1">Belongs to the AB hydrolase superfamily. Bacterial non-heme haloperoxidase / perhydrolase family.</text>
</comment>
<reference evidence="3 4" key="1">
    <citation type="submission" date="2019-03" db="EMBL/GenBank/DDBJ databases">
        <title>Paraburkholderia sp. 7MH5, isolated from subtropical forest soil.</title>
        <authorList>
            <person name="Gao Z.-H."/>
            <person name="Qiu L.-H."/>
        </authorList>
    </citation>
    <scope>NUCLEOTIDE SEQUENCE [LARGE SCALE GENOMIC DNA]</scope>
    <source>
        <strain evidence="3 4">7MH5</strain>
    </source>
</reference>
<dbReference type="PANTHER" id="PTHR43433:SF4">
    <property type="entry name" value="NON-HEME CHLOROPEROXIDASE-RELATED"/>
    <property type="match status" value="1"/>
</dbReference>
<dbReference type="OrthoDB" id="9779853at2"/>
<keyword evidence="4" id="KW-1185">Reference proteome</keyword>